<evidence type="ECO:0000256" key="5">
    <source>
        <dbReference type="ARBA" id="ARBA00022801"/>
    </source>
</evidence>
<dbReference type="InterPro" id="IPR011249">
    <property type="entry name" value="Metalloenz_LuxS/M16"/>
</dbReference>
<feature type="domain" description="Peptidase M16 N-terminal" evidence="9">
    <location>
        <begin position="53"/>
        <end position="193"/>
    </location>
</feature>
<dbReference type="InterPro" id="IPR050626">
    <property type="entry name" value="Peptidase_M16"/>
</dbReference>
<dbReference type="InterPro" id="IPR007863">
    <property type="entry name" value="Peptidase_M16_C"/>
</dbReference>
<evidence type="ECO:0000256" key="3">
    <source>
        <dbReference type="ARBA" id="ARBA00022670"/>
    </source>
</evidence>
<dbReference type="EMBL" id="JACGXL010000001">
    <property type="protein sequence ID" value="MBA8886229.1"/>
    <property type="molecule type" value="Genomic_DNA"/>
</dbReference>
<dbReference type="InterPro" id="IPR011765">
    <property type="entry name" value="Pept_M16_N"/>
</dbReference>
<keyword evidence="6" id="KW-0862">Zinc</keyword>
<evidence type="ECO:0000259" key="9">
    <source>
        <dbReference type="Pfam" id="PF00675"/>
    </source>
</evidence>
<dbReference type="PANTHER" id="PTHR43690">
    <property type="entry name" value="NARDILYSIN"/>
    <property type="match status" value="1"/>
</dbReference>
<comment type="similarity">
    <text evidence="2 8">Belongs to the peptidase M16 family.</text>
</comment>
<dbReference type="Pfam" id="PF05193">
    <property type="entry name" value="Peptidase_M16_C"/>
    <property type="match status" value="1"/>
</dbReference>
<keyword evidence="3 11" id="KW-0645">Protease</keyword>
<gene>
    <name evidence="11" type="ORF">FHW12_000420</name>
</gene>
<dbReference type="Pfam" id="PF00675">
    <property type="entry name" value="Peptidase_M16"/>
    <property type="match status" value="1"/>
</dbReference>
<accession>A0A839EWZ1</accession>
<comment type="cofactor">
    <cofactor evidence="1">
        <name>Zn(2+)</name>
        <dbReference type="ChEBI" id="CHEBI:29105"/>
    </cofactor>
</comment>
<dbReference type="AlphaFoldDB" id="A0A839EWZ1"/>
<reference evidence="11 12" key="1">
    <citation type="submission" date="2020-07" db="EMBL/GenBank/DDBJ databases">
        <title>Genomic Encyclopedia of Type Strains, Phase IV (KMG-V): Genome sequencing to study the core and pangenomes of soil and plant-associated prokaryotes.</title>
        <authorList>
            <person name="Whitman W."/>
        </authorList>
    </citation>
    <scope>NUCLEOTIDE SEQUENCE [LARGE SCALE GENOMIC DNA]</scope>
    <source>
        <strain evidence="11 12">RH2WT43</strain>
    </source>
</reference>
<keyword evidence="5 11" id="KW-0378">Hydrolase</keyword>
<dbReference type="GO" id="GO:0004222">
    <property type="term" value="F:metalloendopeptidase activity"/>
    <property type="evidence" value="ECO:0007669"/>
    <property type="project" value="InterPro"/>
</dbReference>
<keyword evidence="4" id="KW-0479">Metal-binding</keyword>
<dbReference type="Proteomes" id="UP000550401">
    <property type="component" value="Unassembled WGS sequence"/>
</dbReference>
<dbReference type="PANTHER" id="PTHR43690:SF17">
    <property type="entry name" value="PROTEIN YHJJ"/>
    <property type="match status" value="1"/>
</dbReference>
<evidence type="ECO:0000256" key="2">
    <source>
        <dbReference type="ARBA" id="ARBA00007261"/>
    </source>
</evidence>
<dbReference type="EC" id="3.4.24.-" evidence="11"/>
<evidence type="ECO:0000256" key="7">
    <source>
        <dbReference type="ARBA" id="ARBA00023049"/>
    </source>
</evidence>
<evidence type="ECO:0000259" key="10">
    <source>
        <dbReference type="Pfam" id="PF05193"/>
    </source>
</evidence>
<organism evidence="11 12">
    <name type="scientific">Dokdonella fugitiva</name>
    <dbReference type="NCBI Taxonomy" id="328517"/>
    <lineage>
        <taxon>Bacteria</taxon>
        <taxon>Pseudomonadati</taxon>
        <taxon>Pseudomonadota</taxon>
        <taxon>Gammaproteobacteria</taxon>
        <taxon>Lysobacterales</taxon>
        <taxon>Rhodanobacteraceae</taxon>
        <taxon>Dokdonella</taxon>
    </lineage>
</organism>
<dbReference type="PROSITE" id="PS00143">
    <property type="entry name" value="INSULINASE"/>
    <property type="match status" value="1"/>
</dbReference>
<evidence type="ECO:0000313" key="12">
    <source>
        <dbReference type="Proteomes" id="UP000550401"/>
    </source>
</evidence>
<dbReference type="InterPro" id="IPR001431">
    <property type="entry name" value="Pept_M16_Zn_BS"/>
</dbReference>
<proteinExistence type="inferred from homology"/>
<evidence type="ECO:0000313" key="11">
    <source>
        <dbReference type="EMBL" id="MBA8886229.1"/>
    </source>
</evidence>
<evidence type="ECO:0000256" key="8">
    <source>
        <dbReference type="RuleBase" id="RU004447"/>
    </source>
</evidence>
<evidence type="ECO:0000256" key="4">
    <source>
        <dbReference type="ARBA" id="ARBA00022723"/>
    </source>
</evidence>
<keyword evidence="12" id="KW-1185">Reference proteome</keyword>
<dbReference type="RefSeq" id="WP_182529325.1">
    <property type="nucleotide sequence ID" value="NZ_JACGXL010000001.1"/>
</dbReference>
<sequence>MTIVHGDSAIVDLPAEPTLAAASPLQPVRRVGGIDEYRSAGNGLRVLHAPWHAAPVAVLMLTYDVGSRHDPVGRKGMSHLLEHMMFKGSRAFDRRKRASILDLLPAVGAKVNATTWLDRTNYFDLVPIAELDLAAAIEADRMCDPLLDADDLEVERAIVLDEFDLRDGDPNERLAQAVWSAAFADHPYAVPVIGVREDILAISREDLREHHRRYCHPGNATLTIVGDLDTARVSAIVAAHFAGIPARGNADAHVPAPPTHPARRRVDVASSDAMPMVALAYPIPHGLHRDTDALELLALVLAGGMLSRLHADLVALGLAVAVSARVSRLRGPGLFEVQAAFDDAAAFDRVERALLAAVARIRAQGVDADELARVKGQARGQLLTSRDGPIAIAMQLNEAIAAGDWTSYATASERLAAVSTQDVQRVAALHLRDDAHVLARFVAGSGDAA</sequence>
<protein>
    <submittedName>
        <fullName evidence="11">Zinc protease</fullName>
        <ecNumber evidence="11">3.4.24.-</ecNumber>
    </submittedName>
</protein>
<dbReference type="GO" id="GO:0006508">
    <property type="term" value="P:proteolysis"/>
    <property type="evidence" value="ECO:0007669"/>
    <property type="project" value="UniProtKB-KW"/>
</dbReference>
<feature type="domain" description="Peptidase M16 C-terminal" evidence="10">
    <location>
        <begin position="202"/>
        <end position="376"/>
    </location>
</feature>
<keyword evidence="7" id="KW-0482">Metalloprotease</keyword>
<evidence type="ECO:0000256" key="6">
    <source>
        <dbReference type="ARBA" id="ARBA00022833"/>
    </source>
</evidence>
<comment type="caution">
    <text evidence="11">The sequence shown here is derived from an EMBL/GenBank/DDBJ whole genome shotgun (WGS) entry which is preliminary data.</text>
</comment>
<dbReference type="GO" id="GO:0046872">
    <property type="term" value="F:metal ion binding"/>
    <property type="evidence" value="ECO:0007669"/>
    <property type="project" value="UniProtKB-KW"/>
</dbReference>
<name>A0A839EWZ1_9GAMM</name>
<dbReference type="SUPFAM" id="SSF63411">
    <property type="entry name" value="LuxS/MPP-like metallohydrolase"/>
    <property type="match status" value="2"/>
</dbReference>
<dbReference type="Gene3D" id="3.30.830.10">
    <property type="entry name" value="Metalloenzyme, LuxS/M16 peptidase-like"/>
    <property type="match status" value="2"/>
</dbReference>
<evidence type="ECO:0000256" key="1">
    <source>
        <dbReference type="ARBA" id="ARBA00001947"/>
    </source>
</evidence>